<protein>
    <submittedName>
        <fullName evidence="1">Uncharacterized protein</fullName>
    </submittedName>
</protein>
<keyword evidence="2" id="KW-1185">Reference proteome</keyword>
<organism evidence="1 2">
    <name type="scientific">Pseudomonas paraeruginosa</name>
    <dbReference type="NCBI Taxonomy" id="2994495"/>
    <lineage>
        <taxon>Bacteria</taxon>
        <taxon>Pseudomonadati</taxon>
        <taxon>Pseudomonadota</taxon>
        <taxon>Gammaproteobacteria</taxon>
        <taxon>Pseudomonadales</taxon>
        <taxon>Pseudomonadaceae</taxon>
        <taxon>Pseudomonas</taxon>
    </lineage>
</organism>
<proteinExistence type="predicted"/>
<reference evidence="1 2" key="1">
    <citation type="submission" date="2018-02" db="EMBL/GenBank/DDBJ databases">
        <title>FDA/CDC Antimicrobial Resistant Isolate Bank Genome Sequencing.</title>
        <authorList>
            <person name="Benahmed F.H."/>
            <person name="Lutgring J.D."/>
            <person name="Yoo B."/>
            <person name="Machado M."/>
            <person name="Brown A."/>
            <person name="McAllister G."/>
            <person name="Perry A."/>
            <person name="Halpin A.L."/>
            <person name="Vavikolanu K."/>
            <person name="Ott S."/>
            <person name="Zhao X."/>
            <person name="Tallon L.J."/>
            <person name="Sadzewicz L."/>
            <person name="Aluvathingal J."/>
            <person name="Nadendla S."/>
            <person name="Voskania-kordi A."/>
            <person name="Simonyan V."/>
            <person name="Patel J."/>
            <person name="Shawar R.M."/>
        </authorList>
    </citation>
    <scope>NUCLEOTIDE SEQUENCE [LARGE SCALE GENOMIC DNA]</scope>
    <source>
        <strain evidence="1 2">AR_0356</strain>
    </source>
</reference>
<accession>A0A2R3IU74</accession>
<gene>
    <name evidence="1" type="ORF">CSB93_5717</name>
</gene>
<sequence length="188" mass="21563">MTKPLLHLRRWLLPLPLLCTATTAIAESSGDYWIVYGKGERYNNEIFVADAAGIVQKPKGIQSAQIMQIFEDPSMPTLAAYEVQFKCKERRIRFYNARAMRRIDNVINNVKTVEGWIDPEKYDYWLQRSFAFVCAPAIRANNQMLPLGKMATARMVRTVQAMFAELKGVQARKQTMRDLDEMLGNAPK</sequence>
<dbReference type="EMBL" id="CP027169">
    <property type="protein sequence ID" value="AVK05465.1"/>
    <property type="molecule type" value="Genomic_DNA"/>
</dbReference>
<evidence type="ECO:0000313" key="1">
    <source>
        <dbReference type="EMBL" id="AVK05465.1"/>
    </source>
</evidence>
<dbReference type="RefSeq" id="WP_012076811.1">
    <property type="nucleotide sequence ID" value="NZ_CP027169.1"/>
</dbReference>
<evidence type="ECO:0000313" key="2">
    <source>
        <dbReference type="Proteomes" id="UP000238390"/>
    </source>
</evidence>
<name>A0A2R3IU74_9PSED</name>
<dbReference type="Proteomes" id="UP000238390">
    <property type="component" value="Chromosome"/>
</dbReference>
<dbReference type="AlphaFoldDB" id="A0A2R3IU74"/>